<sequence>MTKALIFKEWIKTRWYLLVCLTVMIGFAAYAASGAFRAVELRGAGHIWEVMVTRDAIFVDILRYVPLAAGFALAIVQFVPEMQKKCLKLTLHLPCSILKTTAVMIAYGLCCLTICFMAMSLTGILPLGRLFPHEMVSRIFLSMLPWILGGYSAYIFTSWIIIEPSWKMRIAYIAISALALRIFFLAPGPEAYNVFLPWLSAAVIFSASLIWLSVLRFKAGVQD</sequence>
<reference evidence="2" key="1">
    <citation type="submission" date="2020-10" db="EMBL/GenBank/DDBJ databases">
        <authorList>
            <person name="Gilroy R."/>
        </authorList>
    </citation>
    <scope>NUCLEOTIDE SEQUENCE</scope>
    <source>
        <strain evidence="2">10037</strain>
    </source>
</reference>
<keyword evidence="1" id="KW-0472">Membrane</keyword>
<dbReference type="AlphaFoldDB" id="A0A9D9I3T0"/>
<dbReference type="Proteomes" id="UP000823597">
    <property type="component" value="Unassembled WGS sequence"/>
</dbReference>
<comment type="caution">
    <text evidence="2">The sequence shown here is derived from an EMBL/GenBank/DDBJ whole genome shotgun (WGS) entry which is preliminary data.</text>
</comment>
<keyword evidence="1" id="KW-0812">Transmembrane</keyword>
<evidence type="ECO:0000313" key="3">
    <source>
        <dbReference type="Proteomes" id="UP000823597"/>
    </source>
</evidence>
<organism evidence="2 3">
    <name type="scientific">Candidatus Merdivivens pullistercoris</name>
    <dbReference type="NCBI Taxonomy" id="2840873"/>
    <lineage>
        <taxon>Bacteria</taxon>
        <taxon>Pseudomonadati</taxon>
        <taxon>Bacteroidota</taxon>
        <taxon>Bacteroidia</taxon>
        <taxon>Bacteroidales</taxon>
        <taxon>Muribaculaceae</taxon>
        <taxon>Muribaculaceae incertae sedis</taxon>
        <taxon>Candidatus Merdivivens</taxon>
    </lineage>
</organism>
<name>A0A9D9I3T0_9BACT</name>
<reference evidence="2" key="2">
    <citation type="journal article" date="2021" name="PeerJ">
        <title>Extensive microbial diversity within the chicken gut microbiome revealed by metagenomics and culture.</title>
        <authorList>
            <person name="Gilroy R."/>
            <person name="Ravi A."/>
            <person name="Getino M."/>
            <person name="Pursley I."/>
            <person name="Horton D.L."/>
            <person name="Alikhan N.F."/>
            <person name="Baker D."/>
            <person name="Gharbi K."/>
            <person name="Hall N."/>
            <person name="Watson M."/>
            <person name="Adriaenssens E.M."/>
            <person name="Foster-Nyarko E."/>
            <person name="Jarju S."/>
            <person name="Secka A."/>
            <person name="Antonio M."/>
            <person name="Oren A."/>
            <person name="Chaudhuri R.R."/>
            <person name="La Ragione R."/>
            <person name="Hildebrand F."/>
            <person name="Pallen M.J."/>
        </authorList>
    </citation>
    <scope>NUCLEOTIDE SEQUENCE</scope>
    <source>
        <strain evidence="2">10037</strain>
    </source>
</reference>
<feature type="transmembrane region" description="Helical" evidence="1">
    <location>
        <begin position="169"/>
        <end position="188"/>
    </location>
</feature>
<dbReference type="EMBL" id="JADIME010000053">
    <property type="protein sequence ID" value="MBO8465382.1"/>
    <property type="molecule type" value="Genomic_DNA"/>
</dbReference>
<feature type="transmembrane region" description="Helical" evidence="1">
    <location>
        <begin position="139"/>
        <end position="162"/>
    </location>
</feature>
<feature type="transmembrane region" description="Helical" evidence="1">
    <location>
        <begin position="61"/>
        <end position="80"/>
    </location>
</feature>
<feature type="transmembrane region" description="Helical" evidence="1">
    <location>
        <begin position="101"/>
        <end position="127"/>
    </location>
</feature>
<gene>
    <name evidence="2" type="ORF">IAB93_05220</name>
</gene>
<accession>A0A9D9I3T0</accession>
<proteinExistence type="predicted"/>
<evidence type="ECO:0000256" key="1">
    <source>
        <dbReference type="SAM" id="Phobius"/>
    </source>
</evidence>
<feature type="transmembrane region" description="Helical" evidence="1">
    <location>
        <begin position="194"/>
        <end position="215"/>
    </location>
</feature>
<keyword evidence="1" id="KW-1133">Transmembrane helix</keyword>
<evidence type="ECO:0000313" key="2">
    <source>
        <dbReference type="EMBL" id="MBO8465382.1"/>
    </source>
</evidence>
<protein>
    <submittedName>
        <fullName evidence="2">Uncharacterized protein</fullName>
    </submittedName>
</protein>